<gene>
    <name evidence="1" type="ORF">GCM10007416_14530</name>
</gene>
<dbReference type="SUPFAM" id="SSF56235">
    <property type="entry name" value="N-terminal nucleophile aminohydrolases (Ntn hydrolases)"/>
    <property type="match status" value="1"/>
</dbReference>
<dbReference type="Pfam" id="PF01804">
    <property type="entry name" value="Penicil_amidase"/>
    <property type="match status" value="1"/>
</dbReference>
<name>A0ABQ1GF49_9BACL</name>
<dbReference type="Proteomes" id="UP000617979">
    <property type="component" value="Unassembled WGS sequence"/>
</dbReference>
<accession>A0ABQ1GF49</accession>
<protein>
    <submittedName>
        <fullName evidence="1">Uncharacterized protein</fullName>
    </submittedName>
</protein>
<keyword evidence="2" id="KW-1185">Reference proteome</keyword>
<evidence type="ECO:0000313" key="1">
    <source>
        <dbReference type="EMBL" id="GGA42592.1"/>
    </source>
</evidence>
<dbReference type="InterPro" id="IPR029055">
    <property type="entry name" value="Ntn_hydrolases_N"/>
</dbReference>
<reference evidence="2" key="1">
    <citation type="journal article" date="2019" name="Int. J. Syst. Evol. Microbiol.">
        <title>The Global Catalogue of Microorganisms (GCM) 10K type strain sequencing project: providing services to taxonomists for standard genome sequencing and annotation.</title>
        <authorList>
            <consortium name="The Broad Institute Genomics Platform"/>
            <consortium name="The Broad Institute Genome Sequencing Center for Infectious Disease"/>
            <person name="Wu L."/>
            <person name="Ma J."/>
        </authorList>
    </citation>
    <scope>NUCLEOTIDE SEQUENCE [LARGE SCALE GENOMIC DNA]</scope>
    <source>
        <strain evidence="2">CGMCC 1.12404</strain>
    </source>
</reference>
<organism evidence="1 2">
    <name type="scientific">Kroppenstedtia guangzhouensis</name>
    <dbReference type="NCBI Taxonomy" id="1274356"/>
    <lineage>
        <taxon>Bacteria</taxon>
        <taxon>Bacillati</taxon>
        <taxon>Bacillota</taxon>
        <taxon>Bacilli</taxon>
        <taxon>Bacillales</taxon>
        <taxon>Thermoactinomycetaceae</taxon>
        <taxon>Kroppenstedtia</taxon>
    </lineage>
</organism>
<comment type="caution">
    <text evidence="1">The sequence shown here is derived from an EMBL/GenBank/DDBJ whole genome shotgun (WGS) entry which is preliminary data.</text>
</comment>
<sequence>MDPRSTALLDLKIVDQTLEEMEPPEMKIDGPMGPIDLRLPDGMSNAILVEGKHTKAGRPIAVFGPQTGYFSPRLLTEGRGLKPVESALPE</sequence>
<dbReference type="EMBL" id="BMEX01000004">
    <property type="protein sequence ID" value="GGA42592.1"/>
    <property type="molecule type" value="Genomic_DNA"/>
</dbReference>
<proteinExistence type="predicted"/>
<evidence type="ECO:0000313" key="2">
    <source>
        <dbReference type="Proteomes" id="UP000617979"/>
    </source>
</evidence>
<dbReference type="InterPro" id="IPR002692">
    <property type="entry name" value="S45"/>
</dbReference>